<proteinExistence type="predicted"/>
<dbReference type="EMBL" id="JAWDGP010001675">
    <property type="protein sequence ID" value="KAK3789459.1"/>
    <property type="molecule type" value="Genomic_DNA"/>
</dbReference>
<reference evidence="2" key="1">
    <citation type="journal article" date="2023" name="G3 (Bethesda)">
        <title>A reference genome for the long-term kleptoplast-retaining sea slug Elysia crispata morphotype clarki.</title>
        <authorList>
            <person name="Eastman K.E."/>
            <person name="Pendleton A.L."/>
            <person name="Shaikh M.A."/>
            <person name="Suttiyut T."/>
            <person name="Ogas R."/>
            <person name="Tomko P."/>
            <person name="Gavelis G."/>
            <person name="Widhalm J.R."/>
            <person name="Wisecaver J.H."/>
        </authorList>
    </citation>
    <scope>NUCLEOTIDE SEQUENCE</scope>
    <source>
        <strain evidence="2">ECLA1</strain>
    </source>
</reference>
<comment type="caution">
    <text evidence="2">The sequence shown here is derived from an EMBL/GenBank/DDBJ whole genome shotgun (WGS) entry which is preliminary data.</text>
</comment>
<dbReference type="Proteomes" id="UP001283361">
    <property type="component" value="Unassembled WGS sequence"/>
</dbReference>
<gene>
    <name evidence="2" type="ORF">RRG08_035154</name>
</gene>
<protein>
    <submittedName>
        <fullName evidence="2">Uncharacterized protein</fullName>
    </submittedName>
</protein>
<name>A0AAE1AKF0_9GAST</name>
<feature type="region of interest" description="Disordered" evidence="1">
    <location>
        <begin position="127"/>
        <end position="157"/>
    </location>
</feature>
<evidence type="ECO:0000256" key="1">
    <source>
        <dbReference type="SAM" id="MobiDB-lite"/>
    </source>
</evidence>
<organism evidence="2 3">
    <name type="scientific">Elysia crispata</name>
    <name type="common">lettuce slug</name>
    <dbReference type="NCBI Taxonomy" id="231223"/>
    <lineage>
        <taxon>Eukaryota</taxon>
        <taxon>Metazoa</taxon>
        <taxon>Spiralia</taxon>
        <taxon>Lophotrochozoa</taxon>
        <taxon>Mollusca</taxon>
        <taxon>Gastropoda</taxon>
        <taxon>Heterobranchia</taxon>
        <taxon>Euthyneura</taxon>
        <taxon>Panpulmonata</taxon>
        <taxon>Sacoglossa</taxon>
        <taxon>Placobranchoidea</taxon>
        <taxon>Plakobranchidae</taxon>
        <taxon>Elysia</taxon>
    </lineage>
</organism>
<accession>A0AAE1AKF0</accession>
<evidence type="ECO:0000313" key="2">
    <source>
        <dbReference type="EMBL" id="KAK3789459.1"/>
    </source>
</evidence>
<evidence type="ECO:0000313" key="3">
    <source>
        <dbReference type="Proteomes" id="UP001283361"/>
    </source>
</evidence>
<keyword evidence="3" id="KW-1185">Reference proteome</keyword>
<sequence>MTRASKIVVVNLCIEVLQNKPCSSFSAAGVESLDIRELSVKTHRRTVWLETSGLGFLGFVSACYEIARRRFYAPTKQEMLKSLVEFCQANIKLHSLHNYGGSPSSSITASISPYSTITATGTQQQQQQPCFPAPQPPPHHQINSRRPRHLGRRESHKTSLTLFPRSTITSLEGEESEARHRNRMAFEQQNLMTSVGASSNGNSVAFGARRQQSFMGDVSSILRERQARNYLPRTLTHSHIFPDDDDDE</sequence>
<feature type="compositionally biased region" description="Basic residues" evidence="1">
    <location>
        <begin position="142"/>
        <end position="151"/>
    </location>
</feature>
<dbReference type="AlphaFoldDB" id="A0AAE1AKF0"/>